<evidence type="ECO:0000313" key="4">
    <source>
        <dbReference type="Proteomes" id="UP000054396"/>
    </source>
</evidence>
<evidence type="ECO:0000259" key="2">
    <source>
        <dbReference type="Pfam" id="PF07883"/>
    </source>
</evidence>
<evidence type="ECO:0000256" key="1">
    <source>
        <dbReference type="ARBA" id="ARBA00022723"/>
    </source>
</evidence>
<gene>
    <name evidence="3" type="ORF">AVJ23_18450</name>
</gene>
<dbReference type="STRING" id="1685382.AVJ23_18450"/>
<dbReference type="InterPro" id="IPR011051">
    <property type="entry name" value="RmlC_Cupin_sf"/>
</dbReference>
<dbReference type="InterPro" id="IPR013096">
    <property type="entry name" value="Cupin_2"/>
</dbReference>
<proteinExistence type="predicted"/>
<accession>A0A0W7WFG3</accession>
<dbReference type="GO" id="GO:0046872">
    <property type="term" value="F:metal ion binding"/>
    <property type="evidence" value="ECO:0007669"/>
    <property type="project" value="UniProtKB-KW"/>
</dbReference>
<comment type="caution">
    <text evidence="3">The sequence shown here is derived from an EMBL/GenBank/DDBJ whole genome shotgun (WGS) entry which is preliminary data.</text>
</comment>
<keyword evidence="1" id="KW-0479">Metal-binding</keyword>
<evidence type="ECO:0000313" key="3">
    <source>
        <dbReference type="EMBL" id="KUF09298.1"/>
    </source>
</evidence>
<dbReference type="AlphaFoldDB" id="A0A0W7WFG3"/>
<dbReference type="Proteomes" id="UP000054396">
    <property type="component" value="Unassembled WGS sequence"/>
</dbReference>
<dbReference type="Gene3D" id="2.60.120.10">
    <property type="entry name" value="Jelly Rolls"/>
    <property type="match status" value="1"/>
</dbReference>
<keyword evidence="4" id="KW-1185">Reference proteome</keyword>
<dbReference type="Pfam" id="PF07883">
    <property type="entry name" value="Cupin_2"/>
    <property type="match status" value="1"/>
</dbReference>
<dbReference type="PANTHER" id="PTHR35848">
    <property type="entry name" value="OXALATE-BINDING PROTEIN"/>
    <property type="match status" value="1"/>
</dbReference>
<dbReference type="PANTHER" id="PTHR35848:SF6">
    <property type="entry name" value="CUPIN TYPE-2 DOMAIN-CONTAINING PROTEIN"/>
    <property type="match status" value="1"/>
</dbReference>
<protein>
    <recommendedName>
        <fullName evidence="2">Cupin type-2 domain-containing protein</fullName>
    </recommendedName>
</protein>
<organism evidence="3 4">
    <name type="scientific">Pseudoponticoccus marisrubri</name>
    <dbReference type="NCBI Taxonomy" id="1685382"/>
    <lineage>
        <taxon>Bacteria</taxon>
        <taxon>Pseudomonadati</taxon>
        <taxon>Pseudomonadota</taxon>
        <taxon>Alphaproteobacteria</taxon>
        <taxon>Rhodobacterales</taxon>
        <taxon>Roseobacteraceae</taxon>
        <taxon>Pseudoponticoccus</taxon>
    </lineage>
</organism>
<sequence length="125" mass="13539">MPVIANADHAPLEGGEDPAFGTVRWRTLFSADKTDTHSMVMGVAEFGPGGTLNAHRHSPAEIYFGLAGHGTVTIDGVPHEISPNVAVFIPPDAEHFTEAGEEGLRFLYVFPNNRFGEVEYRFSVA</sequence>
<dbReference type="InterPro" id="IPR051610">
    <property type="entry name" value="GPI/OXD"/>
</dbReference>
<reference evidence="3 4" key="1">
    <citation type="submission" date="2015-12" db="EMBL/GenBank/DDBJ databases">
        <authorList>
            <person name="Shamseldin A."/>
            <person name="Moawad H."/>
            <person name="Abd El-Rahim W.M."/>
            <person name="Sadowsky M.J."/>
        </authorList>
    </citation>
    <scope>NUCLEOTIDE SEQUENCE [LARGE SCALE GENOMIC DNA]</scope>
    <source>
        <strain evidence="3 4">SJ5A-1</strain>
    </source>
</reference>
<name>A0A0W7WFG3_9RHOB</name>
<dbReference type="InterPro" id="IPR014710">
    <property type="entry name" value="RmlC-like_jellyroll"/>
</dbReference>
<feature type="domain" description="Cupin type-2" evidence="2">
    <location>
        <begin position="43"/>
        <end position="110"/>
    </location>
</feature>
<dbReference type="EMBL" id="LPXO01000015">
    <property type="protein sequence ID" value="KUF09298.1"/>
    <property type="molecule type" value="Genomic_DNA"/>
</dbReference>
<dbReference type="SUPFAM" id="SSF51182">
    <property type="entry name" value="RmlC-like cupins"/>
    <property type="match status" value="1"/>
</dbReference>